<sequence length="77" mass="7706">MKLSKLTTACLLVGSGLANAAPCGNNLLQDPGFEQGGAGWSLASAQVVAGGHGGRSSLFYQKSQPRQLPQHAAGAVG</sequence>
<proteinExistence type="predicted"/>
<organism evidence="2 3">
    <name type="scientific">Serratia quinivorans</name>
    <dbReference type="NCBI Taxonomy" id="137545"/>
    <lineage>
        <taxon>Bacteria</taxon>
        <taxon>Pseudomonadati</taxon>
        <taxon>Pseudomonadota</taxon>
        <taxon>Gammaproteobacteria</taxon>
        <taxon>Enterobacterales</taxon>
        <taxon>Yersiniaceae</taxon>
        <taxon>Serratia</taxon>
    </lineage>
</organism>
<feature type="chain" id="PRO_5016706121" evidence="1">
    <location>
        <begin position="21"/>
        <end position="77"/>
    </location>
</feature>
<gene>
    <name evidence="2" type="ORF">NCTC11544_04719</name>
</gene>
<evidence type="ECO:0000313" key="3">
    <source>
        <dbReference type="Proteomes" id="UP000255529"/>
    </source>
</evidence>
<protein>
    <submittedName>
        <fullName evidence="2">Uncharacterized protein</fullName>
    </submittedName>
</protein>
<dbReference type="Proteomes" id="UP000255529">
    <property type="component" value="Unassembled WGS sequence"/>
</dbReference>
<evidence type="ECO:0000256" key="1">
    <source>
        <dbReference type="SAM" id="SignalP"/>
    </source>
</evidence>
<keyword evidence="1" id="KW-0732">Signal</keyword>
<feature type="signal peptide" evidence="1">
    <location>
        <begin position="1"/>
        <end position="20"/>
    </location>
</feature>
<name>A0A380APB7_9GAMM</name>
<evidence type="ECO:0000313" key="2">
    <source>
        <dbReference type="EMBL" id="SUI84972.1"/>
    </source>
</evidence>
<dbReference type="EMBL" id="UGYN01000002">
    <property type="protein sequence ID" value="SUI84972.1"/>
    <property type="molecule type" value="Genomic_DNA"/>
</dbReference>
<accession>A0A380APB7</accession>
<reference evidence="2 3" key="1">
    <citation type="submission" date="2018-06" db="EMBL/GenBank/DDBJ databases">
        <authorList>
            <consortium name="Pathogen Informatics"/>
            <person name="Doyle S."/>
        </authorList>
    </citation>
    <scope>NUCLEOTIDE SEQUENCE [LARGE SCALE GENOMIC DNA]</scope>
    <source>
        <strain evidence="2 3">NCTC11544</strain>
    </source>
</reference>
<dbReference type="AlphaFoldDB" id="A0A380APB7"/>